<evidence type="ECO:0000313" key="2">
    <source>
        <dbReference type="Proteomes" id="UP000492821"/>
    </source>
</evidence>
<reference evidence="2" key="1">
    <citation type="journal article" date="2013" name="Genetics">
        <title>The draft genome and transcriptome of Panagrellus redivivus are shaped by the harsh demands of a free-living lifestyle.</title>
        <authorList>
            <person name="Srinivasan J."/>
            <person name="Dillman A.R."/>
            <person name="Macchietto M.G."/>
            <person name="Heikkinen L."/>
            <person name="Lakso M."/>
            <person name="Fracchia K.M."/>
            <person name="Antoshechkin I."/>
            <person name="Mortazavi A."/>
            <person name="Wong G."/>
            <person name="Sternberg P.W."/>
        </authorList>
    </citation>
    <scope>NUCLEOTIDE SEQUENCE [LARGE SCALE GENOMIC DNA]</scope>
    <source>
        <strain evidence="2">MT8872</strain>
    </source>
</reference>
<evidence type="ECO:0000313" key="3">
    <source>
        <dbReference type="WBParaSite" id="Pan_g3984.t1"/>
    </source>
</evidence>
<name>A0A7E4VW20_PANRE</name>
<proteinExistence type="predicted"/>
<feature type="region of interest" description="Disordered" evidence="1">
    <location>
        <begin position="213"/>
        <end position="288"/>
    </location>
</feature>
<accession>A0A7E4VW20</accession>
<dbReference type="Proteomes" id="UP000492821">
    <property type="component" value="Unassembled WGS sequence"/>
</dbReference>
<dbReference type="AlphaFoldDB" id="A0A7E4VW20"/>
<protein>
    <submittedName>
        <fullName evidence="3">PAP-associated domain-containing protein</fullName>
    </submittedName>
</protein>
<evidence type="ECO:0000256" key="1">
    <source>
        <dbReference type="SAM" id="MobiDB-lite"/>
    </source>
</evidence>
<dbReference type="WBParaSite" id="Pan_g3984.t1">
    <property type="protein sequence ID" value="Pan_g3984.t1"/>
    <property type="gene ID" value="Pan_g3984"/>
</dbReference>
<organism evidence="2 3">
    <name type="scientific">Panagrellus redivivus</name>
    <name type="common">Microworm</name>
    <dbReference type="NCBI Taxonomy" id="6233"/>
    <lineage>
        <taxon>Eukaryota</taxon>
        <taxon>Metazoa</taxon>
        <taxon>Ecdysozoa</taxon>
        <taxon>Nematoda</taxon>
        <taxon>Chromadorea</taxon>
        <taxon>Rhabditida</taxon>
        <taxon>Tylenchina</taxon>
        <taxon>Panagrolaimomorpha</taxon>
        <taxon>Panagrolaimoidea</taxon>
        <taxon>Panagrolaimidae</taxon>
        <taxon>Panagrellus</taxon>
    </lineage>
</organism>
<sequence>MSAVTAAMMALTAAIAEYRKNAHYIRLFWLETNYEERQGSIAVPERPSQLIGYHSRRCVNLCRAEDIRQHSEYMRYHADLIHLEFWLVGANAQDVGRQRLTRKTTQTSLQIIQARQNDYAINDGFGLCIRRRLPVGHIVVRSMLEWVELTVMVPEAPAQISIVASSHQLLLRSTMSSNQEKEVFLNEVSEAVKAKGTLPRPSLLTLGKDVAVGTDDTNISKDPAAGDADATVKTEPPKDNVTAPTDDNDLYVDDEEDDEEDEADEPEEDPAVVSGKGDDVNRAKPLPK</sequence>
<keyword evidence="2" id="KW-1185">Reference proteome</keyword>
<feature type="compositionally biased region" description="Acidic residues" evidence="1">
    <location>
        <begin position="246"/>
        <end position="270"/>
    </location>
</feature>
<reference evidence="3" key="2">
    <citation type="submission" date="2020-10" db="UniProtKB">
        <authorList>
            <consortium name="WormBaseParasite"/>
        </authorList>
    </citation>
    <scope>IDENTIFICATION</scope>
</reference>